<keyword evidence="3" id="KW-1185">Reference proteome</keyword>
<dbReference type="InterPro" id="IPR026956">
    <property type="entry name" value="D-ser_dehydrat-like_dom"/>
</dbReference>
<dbReference type="EMBL" id="JAGFBF010000005">
    <property type="protein sequence ID" value="MBO2990197.1"/>
    <property type="molecule type" value="Genomic_DNA"/>
</dbReference>
<proteinExistence type="predicted"/>
<protein>
    <recommendedName>
        <fullName evidence="1">D-serine dehydratase-like domain-containing protein</fullName>
    </recommendedName>
</protein>
<evidence type="ECO:0000259" key="1">
    <source>
        <dbReference type="SMART" id="SM01119"/>
    </source>
</evidence>
<dbReference type="PANTHER" id="PTHR28004:SF8">
    <property type="entry name" value="D-SERINE DEAMINASE"/>
    <property type="match status" value="1"/>
</dbReference>
<dbReference type="InterPro" id="IPR042208">
    <property type="entry name" value="D-ser_dehydrat-like_sf"/>
</dbReference>
<dbReference type="InterPro" id="IPR051466">
    <property type="entry name" value="D-amino_acid_metab_enzyme"/>
</dbReference>
<evidence type="ECO:0000313" key="2">
    <source>
        <dbReference type="EMBL" id="MBO2990197.1"/>
    </source>
</evidence>
<dbReference type="Gene3D" id="3.20.20.10">
    <property type="entry name" value="Alanine racemase"/>
    <property type="match status" value="1"/>
</dbReference>
<dbReference type="SUPFAM" id="SSF51419">
    <property type="entry name" value="PLP-binding barrel"/>
    <property type="match status" value="1"/>
</dbReference>
<dbReference type="SMART" id="SM01119">
    <property type="entry name" value="D-ser_dehydrat"/>
    <property type="match status" value="1"/>
</dbReference>
<comment type="caution">
    <text evidence="2">The sequence shown here is derived from an EMBL/GenBank/DDBJ whole genome shotgun (WGS) entry which is preliminary data.</text>
</comment>
<dbReference type="Gene3D" id="2.40.37.20">
    <property type="entry name" value="D-serine dehydratase-like domain"/>
    <property type="match status" value="1"/>
</dbReference>
<reference evidence="2" key="1">
    <citation type="submission" date="2021-03" db="EMBL/GenBank/DDBJ databases">
        <title>Leucobacter chromiisoli sp. nov., isolated from chromium-containing soil of chemical plant.</title>
        <authorList>
            <person name="Xu Z."/>
        </authorList>
    </citation>
    <scope>NUCLEOTIDE SEQUENCE</scope>
    <source>
        <strain evidence="2">K 70/01</strain>
    </source>
</reference>
<dbReference type="InterPro" id="IPR029066">
    <property type="entry name" value="PLP-binding_barrel"/>
</dbReference>
<dbReference type="Pfam" id="PF14031">
    <property type="entry name" value="D-ser_dehydrat"/>
    <property type="match status" value="1"/>
</dbReference>
<evidence type="ECO:0000313" key="3">
    <source>
        <dbReference type="Proteomes" id="UP000668403"/>
    </source>
</evidence>
<name>A0A939QDK4_9MICO</name>
<feature type="domain" description="D-serine dehydratase-like" evidence="1">
    <location>
        <begin position="296"/>
        <end position="393"/>
    </location>
</feature>
<dbReference type="PANTHER" id="PTHR28004">
    <property type="entry name" value="ZGC:162816-RELATED"/>
    <property type="match status" value="1"/>
</dbReference>
<dbReference type="AlphaFoldDB" id="A0A939QDK4"/>
<sequence length="406" mass="42990">MSARTVTPNDKSFPLGLVGREIDHLGAPLAEFSTPIFVLEADAVQHNLDAMASWTERRGLELMPHGKTTMSPVLWNRQLAAGATGITVATGWQADVALRAGVPTVQIANACTDAHLLLRLTAWLDAHADQELVCWADSVATIDLMERVLPAESRIGVLVELGASGGRTGARDEGDAVAIAERVAASDRLTLRGVAGYEGALAHDRSPAGLASVGAYCDRLASLVDRVRPLVSGTPWVTAGGSAFFDLVADSFSAVPDVRAILRSGAYLVHDSGFYRGISPIDRSRDTGDDTPLVPAMFGYARVVSIPEPGLALLDAGKRDIPFDEGLPVPVGVSDDLGGHARGLEAEITALNDQHTFLRWSGAAPVRIGDVVKLGLSHPCTAFDKWRLVPIVDAHGVVTEAVETFF</sequence>
<organism evidence="2 3">
    <name type="scientific">Leucobacter tardus</name>
    <dbReference type="NCBI Taxonomy" id="501483"/>
    <lineage>
        <taxon>Bacteria</taxon>
        <taxon>Bacillati</taxon>
        <taxon>Actinomycetota</taxon>
        <taxon>Actinomycetes</taxon>
        <taxon>Micrococcales</taxon>
        <taxon>Microbacteriaceae</taxon>
        <taxon>Leucobacter</taxon>
    </lineage>
</organism>
<dbReference type="RefSeq" id="WP_208239010.1">
    <property type="nucleotide sequence ID" value="NZ_BAAAQU010000002.1"/>
</dbReference>
<dbReference type="Proteomes" id="UP000668403">
    <property type="component" value="Unassembled WGS sequence"/>
</dbReference>
<gene>
    <name evidence="2" type="ORF">J4H85_09365</name>
</gene>
<accession>A0A939QDK4</accession>